<protein>
    <submittedName>
        <fullName evidence="1">Uncharacterized protein</fullName>
    </submittedName>
</protein>
<dbReference type="OrthoDB" id="4158189at2759"/>
<dbReference type="InParanoid" id="A0A423WRC0"/>
<comment type="caution">
    <text evidence="1">The sequence shown here is derived from an EMBL/GenBank/DDBJ whole genome shotgun (WGS) entry which is preliminary data.</text>
</comment>
<name>A0A423WRC0_9PEZI</name>
<accession>A0A423WRC0</accession>
<proteinExistence type="predicted"/>
<dbReference type="AlphaFoldDB" id="A0A423WRC0"/>
<organism evidence="1 2">
    <name type="scientific">Cytospora leucostoma</name>
    <dbReference type="NCBI Taxonomy" id="1230097"/>
    <lineage>
        <taxon>Eukaryota</taxon>
        <taxon>Fungi</taxon>
        <taxon>Dikarya</taxon>
        <taxon>Ascomycota</taxon>
        <taxon>Pezizomycotina</taxon>
        <taxon>Sordariomycetes</taxon>
        <taxon>Sordariomycetidae</taxon>
        <taxon>Diaporthales</taxon>
        <taxon>Cytosporaceae</taxon>
        <taxon>Cytospora</taxon>
    </lineage>
</organism>
<evidence type="ECO:0000313" key="2">
    <source>
        <dbReference type="Proteomes" id="UP000285146"/>
    </source>
</evidence>
<dbReference type="EMBL" id="LKEB01000044">
    <property type="protein sequence ID" value="ROW05961.1"/>
    <property type="molecule type" value="Genomic_DNA"/>
</dbReference>
<reference evidence="1 2" key="1">
    <citation type="submission" date="2015-09" db="EMBL/GenBank/DDBJ databases">
        <title>Host preference determinants of Valsa canker pathogens revealed by comparative genomics.</title>
        <authorList>
            <person name="Yin Z."/>
            <person name="Huang L."/>
        </authorList>
    </citation>
    <scope>NUCLEOTIDE SEQUENCE [LARGE SCALE GENOMIC DNA]</scope>
    <source>
        <strain evidence="1 2">SXYLt</strain>
    </source>
</reference>
<keyword evidence="2" id="KW-1185">Reference proteome</keyword>
<sequence>MCGGSEKDLHDPRRFGALAVLSGDSEVEQDLSGQLVFFNESHHESLVATHVKYTPTTNHAAEEDLTLTIFSTGDLTIPYVQCKQFESFTLPLRESRLRTKLNLQVGGDGIIGRRIAISSKGFPSSRMAEGIVGFNHGLVASAA</sequence>
<gene>
    <name evidence="1" type="ORF">VPNG_08446</name>
</gene>
<dbReference type="Proteomes" id="UP000285146">
    <property type="component" value="Unassembled WGS sequence"/>
</dbReference>
<evidence type="ECO:0000313" key="1">
    <source>
        <dbReference type="EMBL" id="ROW05961.1"/>
    </source>
</evidence>